<dbReference type="Proteomes" id="UP000322294">
    <property type="component" value="Unassembled WGS sequence"/>
</dbReference>
<evidence type="ECO:0000259" key="10">
    <source>
        <dbReference type="Pfam" id="PF04290"/>
    </source>
</evidence>
<dbReference type="GO" id="GO:0005886">
    <property type="term" value="C:plasma membrane"/>
    <property type="evidence" value="ECO:0007669"/>
    <property type="project" value="UniProtKB-SubCell"/>
</dbReference>
<feature type="transmembrane region" description="Helical" evidence="9">
    <location>
        <begin position="86"/>
        <end position="107"/>
    </location>
</feature>
<dbReference type="EMBL" id="VNHO01000016">
    <property type="protein sequence ID" value="TYP53236.1"/>
    <property type="molecule type" value="Genomic_DNA"/>
</dbReference>
<dbReference type="InterPro" id="IPR007387">
    <property type="entry name" value="TRAP_DctQ"/>
</dbReference>
<comment type="caution">
    <text evidence="11">The sequence shown here is derived from an EMBL/GenBank/DDBJ whole genome shotgun (WGS) entry which is preliminary data.</text>
</comment>
<keyword evidence="5 9" id="KW-0812">Transmembrane</keyword>
<keyword evidence="4" id="KW-0997">Cell inner membrane</keyword>
<name>A0A5S5ANJ8_9FIRM</name>
<feature type="transmembrane region" description="Helical" evidence="9">
    <location>
        <begin position="12"/>
        <end position="29"/>
    </location>
</feature>
<evidence type="ECO:0000256" key="2">
    <source>
        <dbReference type="ARBA" id="ARBA00022448"/>
    </source>
</evidence>
<dbReference type="Pfam" id="PF04290">
    <property type="entry name" value="DctQ"/>
    <property type="match status" value="1"/>
</dbReference>
<evidence type="ECO:0000256" key="3">
    <source>
        <dbReference type="ARBA" id="ARBA00022475"/>
    </source>
</evidence>
<keyword evidence="7 9" id="KW-0472">Membrane</keyword>
<proteinExistence type="inferred from homology"/>
<keyword evidence="12" id="KW-1185">Reference proteome</keyword>
<evidence type="ECO:0000313" key="11">
    <source>
        <dbReference type="EMBL" id="TYP53236.1"/>
    </source>
</evidence>
<accession>A0A5S5ANJ8</accession>
<keyword evidence="3" id="KW-1003">Cell membrane</keyword>
<evidence type="ECO:0000256" key="7">
    <source>
        <dbReference type="ARBA" id="ARBA00023136"/>
    </source>
</evidence>
<evidence type="ECO:0000256" key="8">
    <source>
        <dbReference type="ARBA" id="ARBA00038436"/>
    </source>
</evidence>
<dbReference type="RefSeq" id="WP_148867331.1">
    <property type="nucleotide sequence ID" value="NZ_VNHO01000016.1"/>
</dbReference>
<keyword evidence="6 9" id="KW-1133">Transmembrane helix</keyword>
<sequence length="154" mass="17647">MKKILDKIADFLANISTVFFIVIFLINMLEIFSRTFFNHSFLWVSDVTVICVVWMIFLSMAVAVYHKEHLVMDFIVNKMPKEIQRGLGIALNIISIIFFLMLFQTGIQTAATKKALLFPSIMVSQIWSYSAMPVFAILSAIFMIPRLISSLKNN</sequence>
<dbReference type="PANTHER" id="PTHR35011">
    <property type="entry name" value="2,3-DIKETO-L-GULONATE TRAP TRANSPORTER SMALL PERMEASE PROTEIN YIAM"/>
    <property type="match status" value="1"/>
</dbReference>
<comment type="similarity">
    <text evidence="8">Belongs to the TRAP transporter small permease family.</text>
</comment>
<gene>
    <name evidence="11" type="ORF">LZ11_01587</name>
</gene>
<evidence type="ECO:0000256" key="6">
    <source>
        <dbReference type="ARBA" id="ARBA00022989"/>
    </source>
</evidence>
<dbReference type="PANTHER" id="PTHR35011:SF2">
    <property type="entry name" value="2,3-DIKETO-L-GULONATE TRAP TRANSPORTER SMALL PERMEASE PROTEIN YIAM"/>
    <property type="match status" value="1"/>
</dbReference>
<organism evidence="11 12">
    <name type="scientific">Thermosediminibacter litoriperuensis</name>
    <dbReference type="NCBI Taxonomy" id="291989"/>
    <lineage>
        <taxon>Bacteria</taxon>
        <taxon>Bacillati</taxon>
        <taxon>Bacillota</taxon>
        <taxon>Clostridia</taxon>
        <taxon>Thermosediminibacterales</taxon>
        <taxon>Thermosediminibacteraceae</taxon>
        <taxon>Thermosediminibacter</taxon>
    </lineage>
</organism>
<evidence type="ECO:0000256" key="5">
    <source>
        <dbReference type="ARBA" id="ARBA00022692"/>
    </source>
</evidence>
<evidence type="ECO:0000313" key="12">
    <source>
        <dbReference type="Proteomes" id="UP000322294"/>
    </source>
</evidence>
<evidence type="ECO:0000256" key="9">
    <source>
        <dbReference type="SAM" id="Phobius"/>
    </source>
</evidence>
<protein>
    <submittedName>
        <fullName evidence="11">TRAP-type C4-dicarboxylate transport system permease small subunit</fullName>
    </submittedName>
</protein>
<dbReference type="OrthoDB" id="45144at2"/>
<evidence type="ECO:0000256" key="4">
    <source>
        <dbReference type="ARBA" id="ARBA00022519"/>
    </source>
</evidence>
<evidence type="ECO:0000256" key="1">
    <source>
        <dbReference type="ARBA" id="ARBA00004429"/>
    </source>
</evidence>
<dbReference type="GO" id="GO:0015740">
    <property type="term" value="P:C4-dicarboxylate transport"/>
    <property type="evidence" value="ECO:0007669"/>
    <property type="project" value="TreeGrafter"/>
</dbReference>
<comment type="subcellular location">
    <subcellularLocation>
        <location evidence="1">Cell inner membrane</location>
        <topology evidence="1">Multi-pass membrane protein</topology>
    </subcellularLocation>
</comment>
<dbReference type="InterPro" id="IPR055348">
    <property type="entry name" value="DctQ"/>
</dbReference>
<keyword evidence="2" id="KW-0813">Transport</keyword>
<feature type="transmembrane region" description="Helical" evidence="9">
    <location>
        <begin position="127"/>
        <end position="148"/>
    </location>
</feature>
<dbReference type="GO" id="GO:0022857">
    <property type="term" value="F:transmembrane transporter activity"/>
    <property type="evidence" value="ECO:0007669"/>
    <property type="project" value="TreeGrafter"/>
</dbReference>
<feature type="transmembrane region" description="Helical" evidence="9">
    <location>
        <begin position="41"/>
        <end position="65"/>
    </location>
</feature>
<feature type="domain" description="Tripartite ATP-independent periplasmic transporters DctQ component" evidence="10">
    <location>
        <begin position="23"/>
        <end position="152"/>
    </location>
</feature>
<dbReference type="AlphaFoldDB" id="A0A5S5ANJ8"/>
<reference evidence="11 12" key="1">
    <citation type="submission" date="2019-07" db="EMBL/GenBank/DDBJ databases">
        <title>Genomic Encyclopedia of Type Strains, Phase I: the one thousand microbial genomes (KMG-I) project.</title>
        <authorList>
            <person name="Kyrpides N."/>
        </authorList>
    </citation>
    <scope>NUCLEOTIDE SEQUENCE [LARGE SCALE GENOMIC DNA]</scope>
    <source>
        <strain evidence="11 12">DSM 16647</strain>
    </source>
</reference>